<evidence type="ECO:0000313" key="5">
    <source>
        <dbReference type="RefSeq" id="XP_014011713.1"/>
    </source>
</evidence>
<keyword evidence="2" id="KW-0732">Signal</keyword>
<keyword evidence="1" id="KW-1133">Transmembrane helix</keyword>
<dbReference type="Proteomes" id="UP001652741">
    <property type="component" value="Chromosome ssa18"/>
</dbReference>
<dbReference type="AlphaFoldDB" id="A0A1S3N8A9"/>
<dbReference type="KEGG" id="sasa:106577849"/>
<gene>
    <name evidence="5" type="primary">LOC106577849</name>
</gene>
<protein>
    <recommendedName>
        <fullName evidence="3">Fibronectin type-III domain-containing protein</fullName>
    </recommendedName>
</protein>
<dbReference type="Pfam" id="PF01108">
    <property type="entry name" value="Tissue_fac"/>
    <property type="match status" value="1"/>
</dbReference>
<dbReference type="GO" id="GO:0005886">
    <property type="term" value="C:plasma membrane"/>
    <property type="evidence" value="ECO:0007669"/>
    <property type="project" value="TreeGrafter"/>
</dbReference>
<evidence type="ECO:0000259" key="3">
    <source>
        <dbReference type="Pfam" id="PF01108"/>
    </source>
</evidence>
<dbReference type="InterPro" id="IPR036116">
    <property type="entry name" value="FN3_sf"/>
</dbReference>
<evidence type="ECO:0000313" key="4">
    <source>
        <dbReference type="Proteomes" id="UP001652741"/>
    </source>
</evidence>
<dbReference type="RefSeq" id="XP_014011713.1">
    <property type="nucleotide sequence ID" value="XM_014156238.2"/>
</dbReference>
<accession>A0A1S3N8A9</accession>
<keyword evidence="4" id="KW-1185">Reference proteome</keyword>
<keyword evidence="1" id="KW-0812">Transmembrane</keyword>
<evidence type="ECO:0000256" key="2">
    <source>
        <dbReference type="SAM" id="SignalP"/>
    </source>
</evidence>
<feature type="chain" id="PRO_5010244671" description="Fibronectin type-III domain-containing protein" evidence="2">
    <location>
        <begin position="28"/>
        <end position="442"/>
    </location>
</feature>
<dbReference type="InterPro" id="IPR003961">
    <property type="entry name" value="FN3_dom"/>
</dbReference>
<organism evidence="4 5">
    <name type="scientific">Salmo salar</name>
    <name type="common">Atlantic salmon</name>
    <dbReference type="NCBI Taxonomy" id="8030"/>
    <lineage>
        <taxon>Eukaryota</taxon>
        <taxon>Metazoa</taxon>
        <taxon>Chordata</taxon>
        <taxon>Craniata</taxon>
        <taxon>Vertebrata</taxon>
        <taxon>Euteleostomi</taxon>
        <taxon>Actinopterygii</taxon>
        <taxon>Neopterygii</taxon>
        <taxon>Teleostei</taxon>
        <taxon>Protacanthopterygii</taxon>
        <taxon>Salmoniformes</taxon>
        <taxon>Salmonidae</taxon>
        <taxon>Salmoninae</taxon>
        <taxon>Salmo</taxon>
    </lineage>
</organism>
<dbReference type="OrthoDB" id="8584840at2759"/>
<dbReference type="Gene3D" id="2.60.40.10">
    <property type="entry name" value="Immunoglobulins"/>
    <property type="match status" value="1"/>
</dbReference>
<dbReference type="InterPro" id="IPR050650">
    <property type="entry name" value="Type-II_Cytokine-TF_Rcpt"/>
</dbReference>
<dbReference type="GO" id="GO:0004896">
    <property type="term" value="F:cytokine receptor activity"/>
    <property type="evidence" value="ECO:0007669"/>
    <property type="project" value="TreeGrafter"/>
</dbReference>
<sequence length="442" mass="47841">MVTVPGVPTTLVLTGLCIALLITGSSGTFCTTSVASLDLGCLLRWDCPQANANTTTYTVQTKTQGDPWQDVEGCVRISAQHCDVSQAFSDFELYNMIRLGLHQGPGSPVWTKPRKFDPSDFTFNRPSVSVTLSRERLVVEVHFPCSTNRGCFPLQSCCPLSELIDPWVTVTVYNQQNHSDYKRRTGWAQEVVYRAEFSDLVSGQDYCALANFSFGPPTFPLASSPPSHPHCVHQAAPGPGLQPVLLGIGVCAVLFSALLALYRLKQKRDAPRINRLPKTLASLQASLQDPPESSSDPVDPSDIHVEVVDDHLSIMSSLSGCVFTNAQAPSLGDGYSNKPFPGDYRSGNMDWHTWGDTKLGLNSGSTLSLPCSTVPIGLHMTQCNFDSPLRPHPEPTVPTLPYLDSLSLSEAGEGQGVPLCSVRFGGASEGGENLEGLQWCNR</sequence>
<dbReference type="SUPFAM" id="SSF49265">
    <property type="entry name" value="Fibronectin type III"/>
    <property type="match status" value="1"/>
</dbReference>
<dbReference type="PANTHER" id="PTHR20859">
    <property type="entry name" value="INTERFERON/INTERLEUKIN RECEPTOR"/>
    <property type="match status" value="1"/>
</dbReference>
<dbReference type="InterPro" id="IPR013783">
    <property type="entry name" value="Ig-like_fold"/>
</dbReference>
<reference evidence="5" key="1">
    <citation type="submission" date="2025-08" db="UniProtKB">
        <authorList>
            <consortium name="RefSeq"/>
        </authorList>
    </citation>
    <scope>IDENTIFICATION</scope>
</reference>
<proteinExistence type="predicted"/>
<dbReference type="GeneID" id="106577849"/>
<name>A0A1S3N8A9_SALSA</name>
<keyword evidence="1" id="KW-0472">Membrane</keyword>
<feature type="transmembrane region" description="Helical" evidence="1">
    <location>
        <begin position="244"/>
        <end position="262"/>
    </location>
</feature>
<feature type="domain" description="Fibronectin type-III" evidence="3">
    <location>
        <begin position="33"/>
        <end position="95"/>
    </location>
</feature>
<evidence type="ECO:0000256" key="1">
    <source>
        <dbReference type="SAM" id="Phobius"/>
    </source>
</evidence>
<feature type="signal peptide" evidence="2">
    <location>
        <begin position="1"/>
        <end position="27"/>
    </location>
</feature>
<dbReference type="PANTHER" id="PTHR20859:SF53">
    <property type="entry name" value="INTERLEUKIN-22 RECEPTOR SUBUNIT ALPHA-1"/>
    <property type="match status" value="1"/>
</dbReference>